<keyword evidence="2" id="KW-1185">Reference proteome</keyword>
<evidence type="ECO:0000313" key="2">
    <source>
        <dbReference type="Proteomes" id="UP000008908"/>
    </source>
</evidence>
<sequence>MTTHRIYLNESSKKYYANCLIEEIEFNNIDNDIAEHLLSISKSNNLRPLFSKKSKDSIHKRDFHSFLQIAFTKEGEKKLFNHIKPFFESQYNVIKEVLFNCYERKPYINISRNVTVYNNGAKWLVDAEYFNVSQLIFELKKGNKALHDEFWNELNNKLSLV</sequence>
<dbReference type="RefSeq" id="WP_014033676.1">
    <property type="nucleotide sequence ID" value="NC_015945.1"/>
</dbReference>
<dbReference type="AlphaFoldDB" id="G2PP10"/>
<dbReference type="eggNOG" id="ENOG502ZMJM">
    <property type="taxonomic scope" value="Bacteria"/>
</dbReference>
<proteinExistence type="predicted"/>
<organism evidence="1 2">
    <name type="scientific">Allomuricauda ruestringensis (strain DSM 13258 / CIP 107369 / LMG 19739 / B1)</name>
    <name type="common">Muricauda ruestringensis</name>
    <dbReference type="NCBI Taxonomy" id="886377"/>
    <lineage>
        <taxon>Bacteria</taxon>
        <taxon>Pseudomonadati</taxon>
        <taxon>Bacteroidota</taxon>
        <taxon>Flavobacteriia</taxon>
        <taxon>Flavobacteriales</taxon>
        <taxon>Flavobacteriaceae</taxon>
        <taxon>Flagellimonas</taxon>
    </lineage>
</organism>
<dbReference type="Proteomes" id="UP000008908">
    <property type="component" value="Chromosome"/>
</dbReference>
<dbReference type="EMBL" id="CP002999">
    <property type="protein sequence ID" value="AEM71395.1"/>
    <property type="molecule type" value="Genomic_DNA"/>
</dbReference>
<reference evidence="1 2" key="2">
    <citation type="journal article" date="2012" name="Stand. Genomic Sci.">
        <title>Complete genome sequence of the facultatively anaerobic, appendaged bacterium Muricauda ruestringensis type strain (B1(T)).</title>
        <authorList>
            <person name="Huntemann M."/>
            <person name="Teshima H."/>
            <person name="Lapidus A."/>
            <person name="Nolan M."/>
            <person name="Lucas S."/>
            <person name="Hammon N."/>
            <person name="Deshpande S."/>
            <person name="Cheng J.F."/>
            <person name="Tapia R."/>
            <person name="Goodwin L.A."/>
            <person name="Pitluck S."/>
            <person name="Liolios K."/>
            <person name="Pagani I."/>
            <person name="Ivanova N."/>
            <person name="Mavromatis K."/>
            <person name="Mikhailova N."/>
            <person name="Pati A."/>
            <person name="Chen A."/>
            <person name="Palaniappan K."/>
            <person name="Land M."/>
            <person name="Hauser L."/>
            <person name="Pan C."/>
            <person name="Brambilla E.M."/>
            <person name="Rohde M."/>
            <person name="Spring S."/>
            <person name="Goker M."/>
            <person name="Detter J.C."/>
            <person name="Bristow J."/>
            <person name="Eisen J.A."/>
            <person name="Markowitz V."/>
            <person name="Hugenholtz P."/>
            <person name="Kyrpides N.C."/>
            <person name="Klenk H.P."/>
            <person name="Woyke T."/>
        </authorList>
    </citation>
    <scope>NUCLEOTIDE SEQUENCE [LARGE SCALE GENOMIC DNA]</scope>
    <source>
        <strain evidence="2">DSM 13258 / LMG 19739 / B1</strain>
    </source>
</reference>
<dbReference type="OrthoDB" id="9830121at2"/>
<dbReference type="STRING" id="886377.Murru_2357"/>
<evidence type="ECO:0000313" key="1">
    <source>
        <dbReference type="EMBL" id="AEM71395.1"/>
    </source>
</evidence>
<dbReference type="HOGENOM" id="CLU_1641815_0_0_10"/>
<protein>
    <submittedName>
        <fullName evidence="1">Uncharacterized protein</fullName>
    </submittedName>
</protein>
<accession>G2PP10</accession>
<name>G2PP10_ALLRU</name>
<gene>
    <name evidence="1" type="ordered locus">Murru_2357</name>
</gene>
<dbReference type="KEGG" id="mrs:Murru_2357"/>
<reference evidence="2" key="1">
    <citation type="submission" date="2011-08" db="EMBL/GenBank/DDBJ databases">
        <title>The complete genome of Muricauda ruestringensis DSM 13258.</title>
        <authorList>
            <person name="Lucas S."/>
            <person name="Han J."/>
            <person name="Lapidus A."/>
            <person name="Bruce D."/>
            <person name="Goodwin L."/>
            <person name="Pitluck S."/>
            <person name="Peters L."/>
            <person name="Kyrpides N."/>
            <person name="Mavromatis K."/>
            <person name="Ivanova N."/>
            <person name="Ovchinnikova G."/>
            <person name="Teshima H."/>
            <person name="Detter J.C."/>
            <person name="Tapia R."/>
            <person name="Han C."/>
            <person name="Land M."/>
            <person name="Hauser L."/>
            <person name="Markowitz V."/>
            <person name="Cheng J.-F."/>
            <person name="Hugenholtz P."/>
            <person name="Woyke T."/>
            <person name="Wu D."/>
            <person name="Spring S."/>
            <person name="Schroeder M."/>
            <person name="Brambilla E."/>
            <person name="Klenk H.-P."/>
            <person name="Eisen J.A."/>
        </authorList>
    </citation>
    <scope>NUCLEOTIDE SEQUENCE [LARGE SCALE GENOMIC DNA]</scope>
    <source>
        <strain evidence="2">DSM 13258 / LMG 19739 / B1</strain>
    </source>
</reference>